<evidence type="ECO:0000259" key="5">
    <source>
        <dbReference type="PROSITE" id="PS50110"/>
    </source>
</evidence>
<dbReference type="PROSITE" id="PS50043">
    <property type="entry name" value="HTH_LUXR_2"/>
    <property type="match status" value="1"/>
</dbReference>
<feature type="domain" description="Response regulatory" evidence="5">
    <location>
        <begin position="21"/>
        <end position="136"/>
    </location>
</feature>
<dbReference type="PROSITE" id="PS00622">
    <property type="entry name" value="HTH_LUXR_1"/>
    <property type="match status" value="1"/>
</dbReference>
<dbReference type="InterPro" id="IPR058245">
    <property type="entry name" value="NreC/VraR/RcsB-like_REC"/>
</dbReference>
<sequence>MTDETDEQCTHAPGVREQTIRVLLVDDHEAIRLGMRMVVESAAGFEVAGEANNGVNAVTLATAVRPDIILMDLRMPIMDGIEATRLISAQAISKVLVLTTFDHDDYLFGALSAGANGFLLKSAAPRDIIAAMHAVLEGDQVLAPEVTATIVRAALDAKTSAPQSTADCDPRELLTGRELDVLKELRTGCTNYAIGRSLGISETTVKTHVSRVMSKLGVSSRVQAALIAHVTFEND</sequence>
<dbReference type="PROSITE" id="PS50110">
    <property type="entry name" value="RESPONSE_REGULATORY"/>
    <property type="match status" value="1"/>
</dbReference>
<dbReference type="SMART" id="SM00421">
    <property type="entry name" value="HTH_LUXR"/>
    <property type="match status" value="1"/>
</dbReference>
<dbReference type="InterPro" id="IPR016032">
    <property type="entry name" value="Sig_transdc_resp-reg_C-effctor"/>
</dbReference>
<dbReference type="Gene3D" id="3.40.50.2300">
    <property type="match status" value="1"/>
</dbReference>
<evidence type="ECO:0000256" key="3">
    <source>
        <dbReference type="PROSITE-ProRule" id="PRU00169"/>
    </source>
</evidence>
<dbReference type="Pfam" id="PF00196">
    <property type="entry name" value="GerE"/>
    <property type="match status" value="1"/>
</dbReference>
<dbReference type="CDD" id="cd06170">
    <property type="entry name" value="LuxR_C_like"/>
    <property type="match status" value="1"/>
</dbReference>
<dbReference type="RefSeq" id="WP_168152198.1">
    <property type="nucleotide sequence ID" value="NZ_JAAWVT010000005.1"/>
</dbReference>
<feature type="domain" description="HTH luxR-type" evidence="4">
    <location>
        <begin position="167"/>
        <end position="232"/>
    </location>
</feature>
<comment type="caution">
    <text evidence="6">The sequence shown here is derived from an EMBL/GenBank/DDBJ whole genome shotgun (WGS) entry which is preliminary data.</text>
</comment>
<keyword evidence="7" id="KW-1185">Reference proteome</keyword>
<dbReference type="PRINTS" id="PR00038">
    <property type="entry name" value="HTHLUXR"/>
</dbReference>
<keyword evidence="1 3" id="KW-0597">Phosphoprotein</keyword>
<dbReference type="PANTHER" id="PTHR43214:SF43">
    <property type="entry name" value="TWO-COMPONENT RESPONSE REGULATOR"/>
    <property type="match status" value="1"/>
</dbReference>
<dbReference type="InterPro" id="IPR039420">
    <property type="entry name" value="WalR-like"/>
</dbReference>
<dbReference type="Proteomes" id="UP000746595">
    <property type="component" value="Unassembled WGS sequence"/>
</dbReference>
<dbReference type="SUPFAM" id="SSF46894">
    <property type="entry name" value="C-terminal effector domain of the bipartite response regulators"/>
    <property type="match status" value="1"/>
</dbReference>
<dbReference type="PANTHER" id="PTHR43214">
    <property type="entry name" value="TWO-COMPONENT RESPONSE REGULATOR"/>
    <property type="match status" value="1"/>
</dbReference>
<gene>
    <name evidence="6" type="ORF">HED64_11760</name>
</gene>
<name>A0ABX1G533_9MICC</name>
<reference evidence="6 7" key="1">
    <citation type="submission" date="2020-04" db="EMBL/GenBank/DDBJ databases">
        <title>Paeniglutamicibacter sp. ANT13_2, a novel actinomycete isolated from sediment in Antarctica.</title>
        <authorList>
            <person name="Sakdapetsiri C."/>
            <person name="Pinyakong O."/>
        </authorList>
    </citation>
    <scope>NUCLEOTIDE SEQUENCE [LARGE SCALE GENOMIC DNA]</scope>
    <source>
        <strain evidence="6 7">ANT13_2</strain>
    </source>
</reference>
<dbReference type="EMBL" id="JAAWVT010000005">
    <property type="protein sequence ID" value="NKG21378.1"/>
    <property type="molecule type" value="Genomic_DNA"/>
</dbReference>
<protein>
    <submittedName>
        <fullName evidence="6">Response regulator transcription factor</fullName>
    </submittedName>
</protein>
<keyword evidence="2" id="KW-0238">DNA-binding</keyword>
<dbReference type="SUPFAM" id="SSF52172">
    <property type="entry name" value="CheY-like"/>
    <property type="match status" value="1"/>
</dbReference>
<feature type="modified residue" description="4-aspartylphosphate" evidence="3">
    <location>
        <position position="72"/>
    </location>
</feature>
<dbReference type="InterPro" id="IPR000792">
    <property type="entry name" value="Tscrpt_reg_LuxR_C"/>
</dbReference>
<dbReference type="CDD" id="cd17535">
    <property type="entry name" value="REC_NarL-like"/>
    <property type="match status" value="1"/>
</dbReference>
<dbReference type="Pfam" id="PF00072">
    <property type="entry name" value="Response_reg"/>
    <property type="match status" value="1"/>
</dbReference>
<proteinExistence type="predicted"/>
<organism evidence="6 7">
    <name type="scientific">Paeniglutamicibacter terrestris</name>
    <dbReference type="NCBI Taxonomy" id="2723403"/>
    <lineage>
        <taxon>Bacteria</taxon>
        <taxon>Bacillati</taxon>
        <taxon>Actinomycetota</taxon>
        <taxon>Actinomycetes</taxon>
        <taxon>Micrococcales</taxon>
        <taxon>Micrococcaceae</taxon>
        <taxon>Paeniglutamicibacter</taxon>
    </lineage>
</organism>
<evidence type="ECO:0000313" key="7">
    <source>
        <dbReference type="Proteomes" id="UP000746595"/>
    </source>
</evidence>
<dbReference type="InterPro" id="IPR001789">
    <property type="entry name" value="Sig_transdc_resp-reg_receiver"/>
</dbReference>
<accession>A0ABX1G533</accession>
<evidence type="ECO:0000259" key="4">
    <source>
        <dbReference type="PROSITE" id="PS50043"/>
    </source>
</evidence>
<evidence type="ECO:0000313" key="6">
    <source>
        <dbReference type="EMBL" id="NKG21378.1"/>
    </source>
</evidence>
<dbReference type="InterPro" id="IPR011006">
    <property type="entry name" value="CheY-like_superfamily"/>
</dbReference>
<dbReference type="SMART" id="SM00448">
    <property type="entry name" value="REC"/>
    <property type="match status" value="1"/>
</dbReference>
<evidence type="ECO:0000256" key="2">
    <source>
        <dbReference type="ARBA" id="ARBA00023125"/>
    </source>
</evidence>
<evidence type="ECO:0000256" key="1">
    <source>
        <dbReference type="ARBA" id="ARBA00022553"/>
    </source>
</evidence>